<organism evidence="2 3">
    <name type="scientific">Pseudomonas laurentiana</name>
    <dbReference type="NCBI Taxonomy" id="2364649"/>
    <lineage>
        <taxon>Bacteria</taxon>
        <taxon>Pseudomonadati</taxon>
        <taxon>Pseudomonadota</taxon>
        <taxon>Gammaproteobacteria</taxon>
        <taxon>Pseudomonadales</taxon>
        <taxon>Pseudomonadaceae</taxon>
        <taxon>Pseudomonas</taxon>
    </lineage>
</organism>
<accession>A0A6I5RUV8</accession>
<evidence type="ECO:0000256" key="1">
    <source>
        <dbReference type="SAM" id="Phobius"/>
    </source>
</evidence>
<sequence length="212" mass="24483">MKDPYAPGFWCAVTALVLLTAGYFYGIRQVYELAQAELFLFGAAAVIAAMALTSLAWTSWQQLKTRKRQLAQGRTLVAIWNTKVALRRVETVFDRYFWGSYWQPGRTFQEVMGELEGTPLEQSLEALKRQCRELDQEIQDSRWHWLNNARELSSVATAMARERYQLDLCDSQQSAGRGAAVLNRDLEVLVYTWSARLRSFDHQLDELEGEYR</sequence>
<protein>
    <submittedName>
        <fullName evidence="2">NADH:ubiquinone oxidoreductase subunit N</fullName>
    </submittedName>
</protein>
<keyword evidence="1" id="KW-0472">Membrane</keyword>
<keyword evidence="1" id="KW-1133">Transmembrane helix</keyword>
<feature type="transmembrane region" description="Helical" evidence="1">
    <location>
        <begin position="6"/>
        <end position="26"/>
    </location>
</feature>
<evidence type="ECO:0000313" key="2">
    <source>
        <dbReference type="EMBL" id="NES11525.1"/>
    </source>
</evidence>
<dbReference type="RefSeq" id="WP_163939210.1">
    <property type="nucleotide sequence ID" value="NZ_BMQU01000030.1"/>
</dbReference>
<dbReference type="AlphaFoldDB" id="A0A6I5RUV8"/>
<evidence type="ECO:0000313" key="3">
    <source>
        <dbReference type="Proteomes" id="UP000471751"/>
    </source>
</evidence>
<keyword evidence="1" id="KW-0812">Transmembrane</keyword>
<keyword evidence="2" id="KW-0830">Ubiquinone</keyword>
<comment type="caution">
    <text evidence="2">The sequence shown here is derived from an EMBL/GenBank/DDBJ whole genome shotgun (WGS) entry which is preliminary data.</text>
</comment>
<dbReference type="EMBL" id="JAAHBT010000264">
    <property type="protein sequence ID" value="NES11525.1"/>
    <property type="molecule type" value="Genomic_DNA"/>
</dbReference>
<feature type="transmembrane region" description="Helical" evidence="1">
    <location>
        <begin position="38"/>
        <end position="60"/>
    </location>
</feature>
<gene>
    <name evidence="2" type="ORF">G3O07_20030</name>
</gene>
<name>A0A6I5RUV8_9PSED</name>
<proteinExistence type="predicted"/>
<dbReference type="Proteomes" id="UP000471751">
    <property type="component" value="Unassembled WGS sequence"/>
</dbReference>
<reference evidence="2 3" key="1">
    <citation type="submission" date="2020-02" db="EMBL/GenBank/DDBJ databases">
        <title>Broccoli isolated Pseudomonas sp.</title>
        <authorList>
            <person name="Fujikawa T."/>
            <person name="Sawada H."/>
        </authorList>
    </citation>
    <scope>NUCLEOTIDE SEQUENCE [LARGE SCALE GENOMIC DNA]</scope>
    <source>
        <strain evidence="2 3">JCM 32154</strain>
    </source>
</reference>
<keyword evidence="3" id="KW-1185">Reference proteome</keyword>